<dbReference type="Gene3D" id="3.30.1490.50">
    <property type="match status" value="1"/>
</dbReference>
<dbReference type="InterPro" id="IPR014049">
    <property type="entry name" value="Glutathione_synthase_N_euk"/>
</dbReference>
<dbReference type="Gene3D" id="3.40.50.1760">
    <property type="entry name" value="Glutathione synthase, substrate-binding domain superfamily, eukaryotic"/>
    <property type="match status" value="1"/>
</dbReference>
<dbReference type="Gene3D" id="3.30.1490.80">
    <property type="match status" value="1"/>
</dbReference>
<dbReference type="GO" id="GO:0004363">
    <property type="term" value="F:glutathione synthase activity"/>
    <property type="evidence" value="ECO:0007669"/>
    <property type="project" value="UniProtKB-UniRule"/>
</dbReference>
<keyword evidence="3" id="KW-0732">Signal</keyword>
<evidence type="ECO:0000256" key="2">
    <source>
        <dbReference type="PIRSR" id="PIRSR001558-1"/>
    </source>
</evidence>
<dbReference type="InterPro" id="IPR005615">
    <property type="entry name" value="Glutathione_synthase"/>
</dbReference>
<dbReference type="InterPro" id="IPR014709">
    <property type="entry name" value="Glutathione_synthase_C_euk"/>
</dbReference>
<keyword evidence="1" id="KW-0460">Magnesium</keyword>
<protein>
    <recommendedName>
        <fullName evidence="1">Glutathione synthetase</fullName>
        <shortName evidence="1">GSH-S</shortName>
        <ecNumber evidence="1">6.3.2.3</ecNumber>
    </recommendedName>
</protein>
<comment type="similarity">
    <text evidence="1">Belongs to the eukaryotic GSH synthase family.</text>
</comment>
<dbReference type="InterPro" id="IPR014042">
    <property type="entry name" value="Glutathione_synthase_a-hlx"/>
</dbReference>
<dbReference type="Proteomes" id="UP000887572">
    <property type="component" value="Unplaced"/>
</dbReference>
<dbReference type="GO" id="GO:0005829">
    <property type="term" value="C:cytosol"/>
    <property type="evidence" value="ECO:0007669"/>
    <property type="project" value="TreeGrafter"/>
</dbReference>
<evidence type="ECO:0000313" key="4">
    <source>
        <dbReference type="Proteomes" id="UP000887572"/>
    </source>
</evidence>
<name>A0A914IDB1_GLORO</name>
<evidence type="ECO:0000256" key="3">
    <source>
        <dbReference type="SAM" id="SignalP"/>
    </source>
</evidence>
<dbReference type="PIRSF" id="PIRSF001558">
    <property type="entry name" value="GSHase"/>
    <property type="match status" value="1"/>
</dbReference>
<dbReference type="AlphaFoldDB" id="A0A914IDB1"/>
<dbReference type="GO" id="GO:0043295">
    <property type="term" value="F:glutathione binding"/>
    <property type="evidence" value="ECO:0007669"/>
    <property type="project" value="UniProtKB-UniRule"/>
</dbReference>
<feature type="binding site" evidence="2">
    <location>
        <begin position="415"/>
        <end position="426"/>
    </location>
    <ligand>
        <name>ATP</name>
        <dbReference type="ChEBI" id="CHEBI:30616"/>
    </ligand>
</feature>
<evidence type="ECO:0000256" key="1">
    <source>
        <dbReference type="PIRNR" id="PIRNR001558"/>
    </source>
</evidence>
<comment type="pathway">
    <text evidence="1">Sulfur metabolism; glutathione biosynthesis; glutathione from L-cysteine and L-glutamate: step 2/2.</text>
</comment>
<dbReference type="Gene3D" id="1.10.1080.10">
    <property type="entry name" value="Glutathione Synthetase, Chain A, domain 3"/>
    <property type="match status" value="1"/>
</dbReference>
<dbReference type="InterPro" id="IPR037013">
    <property type="entry name" value="GSH-S_sub-bd_sf"/>
</dbReference>
<feature type="binding site" evidence="2">
    <location>
        <position position="507"/>
    </location>
    <ligand>
        <name>ATP</name>
        <dbReference type="ChEBI" id="CHEBI:30616"/>
    </ligand>
</feature>
<keyword evidence="1" id="KW-0479">Metal-binding</keyword>
<dbReference type="SUPFAM" id="SSF56059">
    <property type="entry name" value="Glutathione synthetase ATP-binding domain-like"/>
    <property type="match status" value="1"/>
</dbReference>
<reference evidence="5" key="1">
    <citation type="submission" date="2022-11" db="UniProtKB">
        <authorList>
            <consortium name="WormBaseParasite"/>
        </authorList>
    </citation>
    <scope>IDENTIFICATION</scope>
</reference>
<feature type="binding site" evidence="2">
    <location>
        <position position="353"/>
    </location>
    <ligand>
        <name>ATP</name>
        <dbReference type="ChEBI" id="CHEBI:30616"/>
    </ligand>
</feature>
<comment type="catalytic activity">
    <reaction evidence="1">
        <text>gamma-L-glutamyl-L-cysteine + glycine + ATP = glutathione + ADP + phosphate + H(+)</text>
        <dbReference type="Rhea" id="RHEA:13557"/>
        <dbReference type="ChEBI" id="CHEBI:15378"/>
        <dbReference type="ChEBI" id="CHEBI:30616"/>
        <dbReference type="ChEBI" id="CHEBI:43474"/>
        <dbReference type="ChEBI" id="CHEBI:57305"/>
        <dbReference type="ChEBI" id="CHEBI:57925"/>
        <dbReference type="ChEBI" id="CHEBI:58173"/>
        <dbReference type="ChEBI" id="CHEBI:456216"/>
        <dbReference type="EC" id="6.3.2.3"/>
    </reaction>
</comment>
<organism evidence="4 5">
    <name type="scientific">Globodera rostochiensis</name>
    <name type="common">Golden nematode worm</name>
    <name type="synonym">Heterodera rostochiensis</name>
    <dbReference type="NCBI Taxonomy" id="31243"/>
    <lineage>
        <taxon>Eukaryota</taxon>
        <taxon>Metazoa</taxon>
        <taxon>Ecdysozoa</taxon>
        <taxon>Nematoda</taxon>
        <taxon>Chromadorea</taxon>
        <taxon>Rhabditida</taxon>
        <taxon>Tylenchina</taxon>
        <taxon>Tylenchomorpha</taxon>
        <taxon>Tylenchoidea</taxon>
        <taxon>Heteroderidae</taxon>
        <taxon>Heteroderinae</taxon>
        <taxon>Globodera</taxon>
    </lineage>
</organism>
<dbReference type="Pfam" id="PF03917">
    <property type="entry name" value="GSH_synth_ATP"/>
    <property type="match status" value="1"/>
</dbReference>
<keyword evidence="1 2" id="KW-0547">Nucleotide-binding</keyword>
<keyword evidence="1" id="KW-0317">Glutathione biosynthesis</keyword>
<proteinExistence type="inferred from homology"/>
<keyword evidence="4" id="KW-1185">Reference proteome</keyword>
<feature type="signal peptide" evidence="3">
    <location>
        <begin position="1"/>
        <end position="19"/>
    </location>
</feature>
<dbReference type="PANTHER" id="PTHR11130">
    <property type="entry name" value="GLUTATHIONE SYNTHETASE"/>
    <property type="match status" value="1"/>
</dbReference>
<dbReference type="PANTHER" id="PTHR11130:SF0">
    <property type="entry name" value="GLUTATHIONE SYNTHETASE"/>
    <property type="match status" value="1"/>
</dbReference>
<keyword evidence="1 2" id="KW-0067">ATP-binding</keyword>
<dbReference type="GO" id="GO:0005524">
    <property type="term" value="F:ATP binding"/>
    <property type="evidence" value="ECO:0007669"/>
    <property type="project" value="UniProtKB-UniRule"/>
</dbReference>
<accession>A0A914IDB1</accession>
<dbReference type="EC" id="6.3.2.3" evidence="1"/>
<dbReference type="Gene3D" id="3.30.470.20">
    <property type="entry name" value="ATP-grasp fold, B domain"/>
    <property type="match status" value="1"/>
</dbReference>
<feature type="binding site" evidence="2">
    <location>
        <position position="513"/>
    </location>
    <ligand>
        <name>ATP</name>
        <dbReference type="ChEBI" id="CHEBI:30616"/>
    </ligand>
</feature>
<evidence type="ECO:0000313" key="5">
    <source>
        <dbReference type="WBParaSite" id="Gr19_v10_g9162.t1"/>
    </source>
</evidence>
<feature type="binding site" evidence="2">
    <location>
        <position position="478"/>
    </location>
    <ligand>
        <name>ATP</name>
        <dbReference type="ChEBI" id="CHEBI:30616"/>
    </ligand>
</feature>
<dbReference type="GO" id="GO:0000287">
    <property type="term" value="F:magnesium ion binding"/>
    <property type="evidence" value="ECO:0007669"/>
    <property type="project" value="UniProtKB-UniRule"/>
</dbReference>
<sequence>MANILLILFLFCFINFGNTTPTTHNQDKTDKEQQYCVSNIEQDPQILLEQCLDAKDWALSNGLVKFVVVPTCPECRKKPEKPNVMTQFSPLSLYPSPFPRKLFQQAVDVQKAMLLLYFRASCDYAFLKEAHRQVLNSELENGKKKLVTRLDGMFSDGIRQPVSMYCQRADYMASENDDGQYVLKQVEVNAGAIGSFATSPRFSRLHRRMVSNAGIDVSESVMPLDQTDTMVAETLYQAWLEFGNAEAVILFLHGGPNSHLMLESRQIQHQLESISTEGIKCRFITITEGGLNRLSLDPDNFSLLLDNKYVVAIVFDRVGVAVSKEAFDLINTTIARSTAIKTPSLVFALTHTKRMQQVFTRPGMVEKFFNNPEEAHMAEAIRQVQTKAWAIGKDKDVTEDIIKKATENPQKYVLKSNECSSEIAGNFFNEDIPKKLATMAPADRDFYLLMEKLRPMVVKNHFIRPNMEPALNVDATPELGIFGCLIGNMETGKVSYFSRTGHMMKTKLASVDEGGVWKGYSVYDSPYLV</sequence>
<keyword evidence="1" id="KW-0436">Ligase</keyword>
<comment type="cofactor">
    <cofactor evidence="1">
        <name>Mg(2+)</name>
        <dbReference type="ChEBI" id="CHEBI:18420"/>
    </cofactor>
    <text evidence="1">Binds 1 Mg(2+) ion per subunit.</text>
</comment>
<dbReference type="WBParaSite" id="Gr19_v10_g9162.t1">
    <property type="protein sequence ID" value="Gr19_v10_g9162.t1"/>
    <property type="gene ID" value="Gr19_v10_g9162"/>
</dbReference>
<feature type="chain" id="PRO_5037203181" description="Glutathione synthetase" evidence="3">
    <location>
        <begin position="20"/>
        <end position="529"/>
    </location>
</feature>